<dbReference type="AlphaFoldDB" id="A0AAV2P8K0"/>
<sequence>MVGDRLNVDDGELGGALRAPSRLTSAAFATAVDDVIPPPSRCTIACFYYWCRAVGGVCRCIAMHFLVPDVSRLLHLAPR</sequence>
<name>A0AAV2P8K0_9HYME</name>
<accession>A0AAV2P8K0</accession>
<organism evidence="1 2">
    <name type="scientific">Lasius platythorax</name>
    <dbReference type="NCBI Taxonomy" id="488582"/>
    <lineage>
        <taxon>Eukaryota</taxon>
        <taxon>Metazoa</taxon>
        <taxon>Ecdysozoa</taxon>
        <taxon>Arthropoda</taxon>
        <taxon>Hexapoda</taxon>
        <taxon>Insecta</taxon>
        <taxon>Pterygota</taxon>
        <taxon>Neoptera</taxon>
        <taxon>Endopterygota</taxon>
        <taxon>Hymenoptera</taxon>
        <taxon>Apocrita</taxon>
        <taxon>Aculeata</taxon>
        <taxon>Formicoidea</taxon>
        <taxon>Formicidae</taxon>
        <taxon>Formicinae</taxon>
        <taxon>Lasius</taxon>
        <taxon>Lasius</taxon>
    </lineage>
</organism>
<proteinExistence type="predicted"/>
<keyword evidence="2" id="KW-1185">Reference proteome</keyword>
<gene>
    <name evidence="1" type="ORF">LPLAT_LOCUS14220</name>
</gene>
<reference evidence="1" key="1">
    <citation type="submission" date="2024-04" db="EMBL/GenBank/DDBJ databases">
        <authorList>
            <consortium name="Molecular Ecology Group"/>
        </authorList>
    </citation>
    <scope>NUCLEOTIDE SEQUENCE</scope>
</reference>
<protein>
    <submittedName>
        <fullName evidence="1">Uncharacterized protein</fullName>
    </submittedName>
</protein>
<dbReference type="EMBL" id="OZ034832">
    <property type="protein sequence ID" value="CAL1689259.1"/>
    <property type="molecule type" value="Genomic_DNA"/>
</dbReference>
<evidence type="ECO:0000313" key="2">
    <source>
        <dbReference type="Proteomes" id="UP001497644"/>
    </source>
</evidence>
<evidence type="ECO:0000313" key="1">
    <source>
        <dbReference type="EMBL" id="CAL1689259.1"/>
    </source>
</evidence>
<dbReference type="Proteomes" id="UP001497644">
    <property type="component" value="Chromosome 9"/>
</dbReference>